<dbReference type="AlphaFoldDB" id="L7FKN1"/>
<dbReference type="RefSeq" id="XP_004253672.1">
    <property type="nucleotide sequence ID" value="XM_004253624.1"/>
</dbReference>
<dbReference type="EMBL" id="KB206896">
    <property type="protein sequence ID" value="ELP86901.1"/>
    <property type="molecule type" value="Genomic_DNA"/>
</dbReference>
<protein>
    <submittedName>
        <fullName evidence="1">Uncharacterized protein</fullName>
    </submittedName>
</protein>
<gene>
    <name evidence="1" type="ORF">EIN_444500</name>
</gene>
<dbReference type="VEuPathDB" id="AmoebaDB:EIN_444500"/>
<feature type="non-terminal residue" evidence="1">
    <location>
        <position position="305"/>
    </location>
</feature>
<reference evidence="1 2" key="1">
    <citation type="submission" date="2012-10" db="EMBL/GenBank/DDBJ databases">
        <authorList>
            <person name="Zafar N."/>
            <person name="Inman J."/>
            <person name="Hall N."/>
            <person name="Lorenzi H."/>
            <person name="Caler E."/>
        </authorList>
    </citation>
    <scope>NUCLEOTIDE SEQUENCE [LARGE SCALE GENOMIC DNA]</scope>
    <source>
        <strain evidence="1 2">IP1</strain>
    </source>
</reference>
<sequence>MNKDSNISVPQDGTLIFNGELTLQQQSRMTLLEEAVIKADSIKLESTATIEINGGRWIIADKIQLFGASSIQFIKSGALNRTTVDLYEESMIVANEFNSQQKYTDAVITFHNNSRFKGKRSGNLAGYSSFTFRDNAILDLTESLIFYCGDLVMTDNTQIIGISTVELDGNEFYFGKNSSIVLQDTSILTNPFISILNDAIFDDNFTLYCDRNATVSLNNLWMRGNSAIVAKNRCNIILVPTEWSDYQEGGNFLIEENAQIRLYDKSIIIPDKGNLARGNSVLLLNDRATLFAVSTDFRENARMEI</sequence>
<proteinExistence type="predicted"/>
<evidence type="ECO:0000313" key="1">
    <source>
        <dbReference type="EMBL" id="ELP86901.1"/>
    </source>
</evidence>
<dbReference type="KEGG" id="eiv:EIN_444500"/>
<evidence type="ECO:0000313" key="2">
    <source>
        <dbReference type="Proteomes" id="UP000014680"/>
    </source>
</evidence>
<name>L7FKN1_ENTIV</name>
<organism evidence="1 2">
    <name type="scientific">Entamoeba invadens IP1</name>
    <dbReference type="NCBI Taxonomy" id="370355"/>
    <lineage>
        <taxon>Eukaryota</taxon>
        <taxon>Amoebozoa</taxon>
        <taxon>Evosea</taxon>
        <taxon>Archamoebae</taxon>
        <taxon>Mastigamoebida</taxon>
        <taxon>Entamoebidae</taxon>
        <taxon>Entamoeba</taxon>
    </lineage>
</organism>
<dbReference type="GeneID" id="14885879"/>
<keyword evidence="2" id="KW-1185">Reference proteome</keyword>
<dbReference type="Proteomes" id="UP000014680">
    <property type="component" value="Unassembled WGS sequence"/>
</dbReference>
<accession>L7FKN1</accession>